<dbReference type="OrthoDB" id="6373171at2759"/>
<dbReference type="SUPFAM" id="SSF49842">
    <property type="entry name" value="TNF-like"/>
    <property type="match status" value="1"/>
</dbReference>
<dbReference type="EMBL" id="VIIS01000975">
    <property type="protein sequence ID" value="KAF0303102.1"/>
    <property type="molecule type" value="Genomic_DNA"/>
</dbReference>
<dbReference type="Proteomes" id="UP000440578">
    <property type="component" value="Unassembled WGS sequence"/>
</dbReference>
<feature type="domain" description="C1q" evidence="1">
    <location>
        <begin position="1"/>
        <end position="127"/>
    </location>
</feature>
<gene>
    <name evidence="2" type="ORF">FJT64_024902</name>
</gene>
<keyword evidence="3" id="KW-1185">Reference proteome</keyword>
<proteinExistence type="predicted"/>
<evidence type="ECO:0000313" key="3">
    <source>
        <dbReference type="Proteomes" id="UP000440578"/>
    </source>
</evidence>
<protein>
    <recommendedName>
        <fullName evidence="1">C1q domain-containing protein</fullName>
    </recommendedName>
</protein>
<evidence type="ECO:0000313" key="2">
    <source>
        <dbReference type="EMBL" id="KAF0303102.1"/>
    </source>
</evidence>
<evidence type="ECO:0000259" key="1">
    <source>
        <dbReference type="PROSITE" id="PS50871"/>
    </source>
</evidence>
<dbReference type="AlphaFoldDB" id="A0A6A4WKC0"/>
<name>A0A6A4WKC0_AMPAM</name>
<accession>A0A6A4WKC0</accession>
<dbReference type="InterPro" id="IPR008983">
    <property type="entry name" value="Tumour_necrosis_fac-like_dom"/>
</dbReference>
<dbReference type="Pfam" id="PF00386">
    <property type="entry name" value="C1q"/>
    <property type="match status" value="1"/>
</dbReference>
<organism evidence="2 3">
    <name type="scientific">Amphibalanus amphitrite</name>
    <name type="common">Striped barnacle</name>
    <name type="synonym">Balanus amphitrite</name>
    <dbReference type="NCBI Taxonomy" id="1232801"/>
    <lineage>
        <taxon>Eukaryota</taxon>
        <taxon>Metazoa</taxon>
        <taxon>Ecdysozoa</taxon>
        <taxon>Arthropoda</taxon>
        <taxon>Crustacea</taxon>
        <taxon>Multicrustacea</taxon>
        <taxon>Cirripedia</taxon>
        <taxon>Thoracica</taxon>
        <taxon>Thoracicalcarea</taxon>
        <taxon>Balanomorpha</taxon>
        <taxon>Balanoidea</taxon>
        <taxon>Balanidae</taxon>
        <taxon>Amphibalaninae</taxon>
        <taxon>Amphibalanus</taxon>
    </lineage>
</organism>
<dbReference type="PROSITE" id="PS50871">
    <property type="entry name" value="C1Q"/>
    <property type="match status" value="1"/>
</dbReference>
<sequence length="214" mass="22079">MFTCSVDNGTSCALRFSNVMADDARGWRYNRAWYEVRRSGLYYLTFHGLSRPERTLTLAVFRNNEELFTGYGSGLDYSTASNAGIAYLNRGDRIQLRIIDGSIHESSHPVRSYVTLSGFRVGGGTGGIGSGITGIGTGIGGVTGGIGGIGGVTGGSIFPSRPGTTAFSGSPISPVGVLASPGVTSTAAFLPPPASSATDGDTFLPLDIDVQGPA</sequence>
<comment type="caution">
    <text evidence="2">The sequence shown here is derived from an EMBL/GenBank/DDBJ whole genome shotgun (WGS) entry which is preliminary data.</text>
</comment>
<reference evidence="2 3" key="1">
    <citation type="submission" date="2019-07" db="EMBL/GenBank/DDBJ databases">
        <title>Draft genome assembly of a fouling barnacle, Amphibalanus amphitrite (Darwin, 1854): The first reference genome for Thecostraca.</title>
        <authorList>
            <person name="Kim W."/>
        </authorList>
    </citation>
    <scope>NUCLEOTIDE SEQUENCE [LARGE SCALE GENOMIC DNA]</scope>
    <source>
        <strain evidence="2">SNU_AA5</strain>
        <tissue evidence="2">Soma without cirri and trophi</tissue>
    </source>
</reference>
<dbReference type="InterPro" id="IPR001073">
    <property type="entry name" value="C1q_dom"/>
</dbReference>
<dbReference type="Gene3D" id="2.60.120.40">
    <property type="match status" value="1"/>
</dbReference>